<accession>A0A2P2J0A9</accession>
<proteinExistence type="predicted"/>
<dbReference type="EMBL" id="GGEC01006426">
    <property type="protein sequence ID" value="MBW86909.1"/>
    <property type="molecule type" value="Transcribed_RNA"/>
</dbReference>
<dbReference type="AlphaFoldDB" id="A0A2P2J0A9"/>
<evidence type="ECO:0000313" key="1">
    <source>
        <dbReference type="EMBL" id="MBW86909.1"/>
    </source>
</evidence>
<sequence length="32" mass="3492">MDTLSSLPKCSLPLKCGTPILAVKVVLFAWIF</sequence>
<organism evidence="1">
    <name type="scientific">Rhizophora mucronata</name>
    <name type="common">Asiatic mangrove</name>
    <dbReference type="NCBI Taxonomy" id="61149"/>
    <lineage>
        <taxon>Eukaryota</taxon>
        <taxon>Viridiplantae</taxon>
        <taxon>Streptophyta</taxon>
        <taxon>Embryophyta</taxon>
        <taxon>Tracheophyta</taxon>
        <taxon>Spermatophyta</taxon>
        <taxon>Magnoliopsida</taxon>
        <taxon>eudicotyledons</taxon>
        <taxon>Gunneridae</taxon>
        <taxon>Pentapetalae</taxon>
        <taxon>rosids</taxon>
        <taxon>fabids</taxon>
        <taxon>Malpighiales</taxon>
        <taxon>Rhizophoraceae</taxon>
        <taxon>Rhizophora</taxon>
    </lineage>
</organism>
<name>A0A2P2J0A9_RHIMU</name>
<reference evidence="1" key="1">
    <citation type="submission" date="2018-02" db="EMBL/GenBank/DDBJ databases">
        <title>Rhizophora mucronata_Transcriptome.</title>
        <authorList>
            <person name="Meera S.P."/>
            <person name="Sreeshan A."/>
            <person name="Augustine A."/>
        </authorList>
    </citation>
    <scope>NUCLEOTIDE SEQUENCE</scope>
    <source>
        <tissue evidence="1">Leaf</tissue>
    </source>
</reference>
<protein>
    <submittedName>
        <fullName evidence="1">Uncharacterized protein</fullName>
    </submittedName>
</protein>